<keyword evidence="4" id="KW-1185">Reference proteome</keyword>
<gene>
    <name evidence="3" type="ORF">EC973_000848</name>
</gene>
<dbReference type="EMBL" id="JABAYA010000115">
    <property type="protein sequence ID" value="KAF7724604.1"/>
    <property type="molecule type" value="Genomic_DNA"/>
</dbReference>
<evidence type="ECO:0000313" key="3">
    <source>
        <dbReference type="EMBL" id="KAF7724604.1"/>
    </source>
</evidence>
<dbReference type="OrthoDB" id="2368002at2759"/>
<keyword evidence="1" id="KW-0175">Coiled coil</keyword>
<feature type="coiled-coil region" evidence="1">
    <location>
        <begin position="89"/>
        <end position="179"/>
    </location>
</feature>
<feature type="compositionally biased region" description="Low complexity" evidence="2">
    <location>
        <begin position="67"/>
        <end position="81"/>
    </location>
</feature>
<evidence type="ECO:0000256" key="1">
    <source>
        <dbReference type="SAM" id="Coils"/>
    </source>
</evidence>
<feature type="region of interest" description="Disordered" evidence="2">
    <location>
        <begin position="25"/>
        <end position="50"/>
    </location>
</feature>
<dbReference type="AlphaFoldDB" id="A0A8H7BKK1"/>
<protein>
    <submittedName>
        <fullName evidence="3">Uncharacterized protein</fullName>
    </submittedName>
</protein>
<dbReference type="Proteomes" id="UP000605846">
    <property type="component" value="Unassembled WGS sequence"/>
</dbReference>
<evidence type="ECO:0000256" key="2">
    <source>
        <dbReference type="SAM" id="MobiDB-lite"/>
    </source>
</evidence>
<organism evidence="3 4">
    <name type="scientific">Apophysomyces ossiformis</name>
    <dbReference type="NCBI Taxonomy" id="679940"/>
    <lineage>
        <taxon>Eukaryota</taxon>
        <taxon>Fungi</taxon>
        <taxon>Fungi incertae sedis</taxon>
        <taxon>Mucoromycota</taxon>
        <taxon>Mucoromycotina</taxon>
        <taxon>Mucoromycetes</taxon>
        <taxon>Mucorales</taxon>
        <taxon>Mucorineae</taxon>
        <taxon>Mucoraceae</taxon>
        <taxon>Apophysomyces</taxon>
    </lineage>
</organism>
<comment type="caution">
    <text evidence="3">The sequence shown here is derived from an EMBL/GenBank/DDBJ whole genome shotgun (WGS) entry which is preliminary data.</text>
</comment>
<proteinExistence type="predicted"/>
<evidence type="ECO:0000313" key="4">
    <source>
        <dbReference type="Proteomes" id="UP000605846"/>
    </source>
</evidence>
<name>A0A8H7BKK1_9FUNG</name>
<feature type="region of interest" description="Disordered" evidence="2">
    <location>
        <begin position="64"/>
        <end position="85"/>
    </location>
</feature>
<accession>A0A8H7BKK1</accession>
<reference evidence="3" key="1">
    <citation type="submission" date="2020-01" db="EMBL/GenBank/DDBJ databases">
        <title>Genome Sequencing of Three Apophysomyces-Like Fungal Strains Confirms a Novel Fungal Genus in the Mucoromycota with divergent Burkholderia-like Endosymbiotic Bacteria.</title>
        <authorList>
            <person name="Stajich J.E."/>
            <person name="Macias A.M."/>
            <person name="Carter-House D."/>
            <person name="Lovett B."/>
            <person name="Kasson L.R."/>
            <person name="Berry K."/>
            <person name="Grigoriev I."/>
            <person name="Chang Y."/>
            <person name="Spatafora J."/>
            <person name="Kasson M.T."/>
        </authorList>
    </citation>
    <scope>NUCLEOTIDE SEQUENCE</scope>
    <source>
        <strain evidence="3">NRRL A-21654</strain>
    </source>
</reference>
<sequence>MPLALCNGFQVPLASTVEAASATATITSAPPSQEKATTETISPVTSPVVSPSIVSPMEMTEIERTVSHTSTSSTSAHTSTTPVEPSPIVLKLRAELARQRMVLENAELQKKQYQQDNQVLADKVAKLKEKIQHRVQEKVHLEKKYNDYLQSMRATNDTLESITEKLRQLKQMISTFASELLEHADSAVATRALCTFWLNLHEPIKKLGDPLPMQRVRMLTEKFMMDVLVQNMNLNIFPGLKVSSEYSQLQGFFEQYDPPFSIRLRQELALVVVSQNKPGSDIFQSLHQAVSANWKFLYGGLVKAYPYIYQHDKNEPDVRKHYGGKVQVLVEHAMSLGFAMKGQEFDIAAADTRERSQAFDPELMEDEDGQNSGVVEFCICPPFVVYTEQPQTLEKGRVLCSPVN</sequence>